<evidence type="ECO:0000256" key="8">
    <source>
        <dbReference type="ARBA" id="ARBA00023136"/>
    </source>
</evidence>
<sequence length="312" mass="34564">MKPLQLSPQAERVPLARATTAPPMELGKWALGSMVTGYVLLLIILPIGQLLLTTLEGGWQRFIAALTQPHAWFALQITLGLALIAAVINTVTGTVCAYALVRYPLPGKRVLNALVDLPFAIPTAVSGLMLLMLYGPKSWLGKTFSLYGIEIVYATPGIVLAMIFVTFPFTIRAVQPILQEMGQEMIEAARTMGANRWQVLWHVELPTILPGILAGFTLTFSRALAEFGSVVMVAGNIPFKTQVASVYIYGEVENGDFVGAGAVSIVLLLISFGLLLYQNFWMKRQRFGWWERILARWTRRKERAGELENWDI</sequence>
<dbReference type="Pfam" id="PF00528">
    <property type="entry name" value="BPD_transp_1"/>
    <property type="match status" value="1"/>
</dbReference>
<dbReference type="GO" id="GO:0015419">
    <property type="term" value="F:ABC-type sulfate transporter activity"/>
    <property type="evidence" value="ECO:0007669"/>
    <property type="project" value="InterPro"/>
</dbReference>
<evidence type="ECO:0000256" key="4">
    <source>
        <dbReference type="ARBA" id="ARBA00022505"/>
    </source>
</evidence>
<comment type="caution">
    <text evidence="12">The sequence shown here is derived from an EMBL/GenBank/DDBJ whole genome shotgun (WGS) entry which is preliminary data.</text>
</comment>
<evidence type="ECO:0000256" key="6">
    <source>
        <dbReference type="ARBA" id="ARBA00022989"/>
    </source>
</evidence>
<proteinExistence type="predicted"/>
<feature type="transmembrane region" description="Helical" evidence="10">
    <location>
        <begin position="29"/>
        <end position="52"/>
    </location>
</feature>
<dbReference type="AlphaFoldDB" id="A0A4R2RYU7"/>
<dbReference type="NCBIfam" id="TIGR02141">
    <property type="entry name" value="modB_ABC"/>
    <property type="match status" value="1"/>
</dbReference>
<dbReference type="GO" id="GO:0015098">
    <property type="term" value="F:molybdate ion transmembrane transporter activity"/>
    <property type="evidence" value="ECO:0007669"/>
    <property type="project" value="InterPro"/>
</dbReference>
<keyword evidence="4" id="KW-0500">Molybdenum</keyword>
<evidence type="ECO:0000256" key="7">
    <source>
        <dbReference type="ARBA" id="ARBA00023032"/>
    </source>
</evidence>
<gene>
    <name evidence="12" type="ORF">EDD73_102134</name>
</gene>
<feature type="transmembrane region" description="Helical" evidence="10">
    <location>
        <begin position="72"/>
        <end position="101"/>
    </location>
</feature>
<feature type="transmembrane region" description="Helical" evidence="10">
    <location>
        <begin position="257"/>
        <end position="277"/>
    </location>
</feature>
<evidence type="ECO:0000256" key="5">
    <source>
        <dbReference type="ARBA" id="ARBA00022692"/>
    </source>
</evidence>
<keyword evidence="8 10" id="KW-0472">Membrane</keyword>
<dbReference type="NCBIfam" id="TIGR02139">
    <property type="entry name" value="permease_CysT"/>
    <property type="match status" value="1"/>
</dbReference>
<evidence type="ECO:0000256" key="3">
    <source>
        <dbReference type="ARBA" id="ARBA00022448"/>
    </source>
</evidence>
<evidence type="ECO:0000256" key="9">
    <source>
        <dbReference type="ARBA" id="ARBA00025323"/>
    </source>
</evidence>
<dbReference type="GO" id="GO:0005886">
    <property type="term" value="C:plasma membrane"/>
    <property type="evidence" value="ECO:0007669"/>
    <property type="project" value="InterPro"/>
</dbReference>
<keyword evidence="13" id="KW-1185">Reference proteome</keyword>
<comment type="function">
    <text evidence="9">Part of the ABC transporter complex CysAWTP (TC 3.A.1.6.1) involved in sulfate/thiosulfate import. Probably responsible for the translocation of the substrate across the membrane.</text>
</comment>
<dbReference type="EMBL" id="SLXT01000002">
    <property type="protein sequence ID" value="TCP68738.1"/>
    <property type="molecule type" value="Genomic_DNA"/>
</dbReference>
<accession>A0A4R2RYU7</accession>
<feature type="domain" description="ABC transmembrane type-1" evidence="11">
    <location>
        <begin position="75"/>
        <end position="276"/>
    </location>
</feature>
<evidence type="ECO:0000313" key="13">
    <source>
        <dbReference type="Proteomes" id="UP000294813"/>
    </source>
</evidence>
<dbReference type="PANTHER" id="PTHR30406:SF8">
    <property type="entry name" value="SULFATE TRANSPORT SYSTEM PERMEASE PROTEIN CYST"/>
    <property type="match status" value="1"/>
</dbReference>
<feature type="transmembrane region" description="Helical" evidence="10">
    <location>
        <begin position="113"/>
        <end position="134"/>
    </location>
</feature>
<protein>
    <submittedName>
        <fullName evidence="12">Sulfate transport system permease protein</fullName>
    </submittedName>
</protein>
<evidence type="ECO:0000313" key="12">
    <source>
        <dbReference type="EMBL" id="TCP68738.1"/>
    </source>
</evidence>
<dbReference type="InterPro" id="IPR005667">
    <property type="entry name" value="Sulph_transpt2"/>
</dbReference>
<keyword evidence="3" id="KW-0813">Transport</keyword>
<dbReference type="InterPro" id="IPR011865">
    <property type="entry name" value="CysT_permease"/>
</dbReference>
<keyword evidence="6 10" id="KW-1133">Transmembrane helix</keyword>
<dbReference type="NCBIfam" id="TIGR00969">
    <property type="entry name" value="3a0106s02"/>
    <property type="match status" value="1"/>
</dbReference>
<evidence type="ECO:0000256" key="1">
    <source>
        <dbReference type="ARBA" id="ARBA00004141"/>
    </source>
</evidence>
<evidence type="ECO:0000256" key="2">
    <source>
        <dbReference type="ARBA" id="ARBA00011779"/>
    </source>
</evidence>
<keyword evidence="7" id="KW-0764">Sulfate transport</keyword>
<organism evidence="12 13">
    <name type="scientific">Heliophilum fasciatum</name>
    <dbReference type="NCBI Taxonomy" id="35700"/>
    <lineage>
        <taxon>Bacteria</taxon>
        <taxon>Bacillati</taxon>
        <taxon>Bacillota</taxon>
        <taxon>Clostridia</taxon>
        <taxon>Eubacteriales</taxon>
        <taxon>Heliobacteriaceae</taxon>
        <taxon>Heliophilum</taxon>
    </lineage>
</organism>
<dbReference type="InterPro" id="IPR011867">
    <property type="entry name" value="ModB_ABC"/>
</dbReference>
<feature type="transmembrane region" description="Helical" evidence="10">
    <location>
        <begin position="199"/>
        <end position="220"/>
    </location>
</feature>
<dbReference type="InterPro" id="IPR035906">
    <property type="entry name" value="MetI-like_sf"/>
</dbReference>
<dbReference type="CDD" id="cd06261">
    <property type="entry name" value="TM_PBP2"/>
    <property type="match status" value="1"/>
</dbReference>
<evidence type="ECO:0000259" key="11">
    <source>
        <dbReference type="PROSITE" id="PS50928"/>
    </source>
</evidence>
<reference evidence="12 13" key="1">
    <citation type="submission" date="2019-03" db="EMBL/GenBank/DDBJ databases">
        <title>Genomic Encyclopedia of Type Strains, Phase IV (KMG-IV): sequencing the most valuable type-strain genomes for metagenomic binning, comparative biology and taxonomic classification.</title>
        <authorList>
            <person name="Goeker M."/>
        </authorList>
    </citation>
    <scope>NUCLEOTIDE SEQUENCE [LARGE SCALE GENOMIC DNA]</scope>
    <source>
        <strain evidence="12 13">DSM 11170</strain>
    </source>
</reference>
<comment type="subunit">
    <text evidence="2">The complex is composed of two ATP-binding proteins (CysA), two transmembrane proteins (CysT and CysW) and a solute-binding protein (CysP).</text>
</comment>
<dbReference type="InterPro" id="IPR000515">
    <property type="entry name" value="MetI-like"/>
</dbReference>
<dbReference type="PROSITE" id="PS50928">
    <property type="entry name" value="ABC_TM1"/>
    <property type="match status" value="1"/>
</dbReference>
<comment type="subcellular location">
    <subcellularLocation>
        <location evidence="1">Membrane</location>
        <topology evidence="1">Multi-pass membrane protein</topology>
    </subcellularLocation>
</comment>
<dbReference type="RefSeq" id="WP_207668777.1">
    <property type="nucleotide sequence ID" value="NZ_JAOQNU010000002.1"/>
</dbReference>
<dbReference type="PANTHER" id="PTHR30406">
    <property type="entry name" value="SULFATE TRANSPORT SYSTEM PERMEASE PROTEIN"/>
    <property type="match status" value="1"/>
</dbReference>
<dbReference type="Gene3D" id="1.10.3720.10">
    <property type="entry name" value="MetI-like"/>
    <property type="match status" value="1"/>
</dbReference>
<dbReference type="SUPFAM" id="SSF161098">
    <property type="entry name" value="MetI-like"/>
    <property type="match status" value="1"/>
</dbReference>
<name>A0A4R2RYU7_9FIRM</name>
<keyword evidence="5 10" id="KW-0812">Transmembrane</keyword>
<feature type="transmembrane region" description="Helical" evidence="10">
    <location>
        <begin position="146"/>
        <end position="171"/>
    </location>
</feature>
<dbReference type="Proteomes" id="UP000294813">
    <property type="component" value="Unassembled WGS sequence"/>
</dbReference>
<evidence type="ECO:0000256" key="10">
    <source>
        <dbReference type="SAM" id="Phobius"/>
    </source>
</evidence>